<dbReference type="InterPro" id="IPR050593">
    <property type="entry name" value="LovG"/>
</dbReference>
<feature type="domain" description="Serine hydrolase" evidence="2">
    <location>
        <begin position="16"/>
        <end position="153"/>
    </location>
</feature>
<proteinExistence type="predicted"/>
<dbReference type="Pfam" id="PF03959">
    <property type="entry name" value="FSH1"/>
    <property type="match status" value="1"/>
</dbReference>
<dbReference type="Proteomes" id="UP000660262">
    <property type="component" value="Unassembled WGS sequence"/>
</dbReference>
<dbReference type="GO" id="GO:0016787">
    <property type="term" value="F:hydrolase activity"/>
    <property type="evidence" value="ECO:0007669"/>
    <property type="project" value="UniProtKB-KW"/>
</dbReference>
<dbReference type="InterPro" id="IPR029058">
    <property type="entry name" value="AB_hydrolase_fold"/>
</dbReference>
<comment type="caution">
    <text evidence="3">The sequence shown here is derived from an EMBL/GenBank/DDBJ whole genome shotgun (WGS) entry which is preliminary data.</text>
</comment>
<dbReference type="InterPro" id="IPR005645">
    <property type="entry name" value="FSH-like_dom"/>
</dbReference>
<dbReference type="AlphaFoldDB" id="A0A830HFA7"/>
<dbReference type="EMBL" id="BNJQ01000011">
    <property type="protein sequence ID" value="GHP06016.1"/>
    <property type="molecule type" value="Genomic_DNA"/>
</dbReference>
<evidence type="ECO:0000313" key="4">
    <source>
        <dbReference type="Proteomes" id="UP000660262"/>
    </source>
</evidence>
<reference evidence="3" key="1">
    <citation type="submission" date="2020-10" db="EMBL/GenBank/DDBJ databases">
        <title>Unveiling of a novel bifunctional photoreceptor, Dualchrome1, isolated from a cosmopolitan green alga.</title>
        <authorList>
            <person name="Suzuki S."/>
            <person name="Kawachi M."/>
        </authorList>
    </citation>
    <scope>NUCLEOTIDE SEQUENCE</scope>
    <source>
        <strain evidence="3">NIES 2893</strain>
    </source>
</reference>
<keyword evidence="4" id="KW-1185">Reference proteome</keyword>
<protein>
    <recommendedName>
        <fullName evidence="2">Serine hydrolase domain-containing protein</fullName>
    </recommendedName>
</protein>
<organism evidence="3 4">
    <name type="scientific">Pycnococcus provasolii</name>
    <dbReference type="NCBI Taxonomy" id="41880"/>
    <lineage>
        <taxon>Eukaryota</taxon>
        <taxon>Viridiplantae</taxon>
        <taxon>Chlorophyta</taxon>
        <taxon>Pseudoscourfieldiophyceae</taxon>
        <taxon>Pseudoscourfieldiales</taxon>
        <taxon>Pycnococcaceae</taxon>
        <taxon>Pycnococcus</taxon>
    </lineage>
</organism>
<evidence type="ECO:0000313" key="3">
    <source>
        <dbReference type="EMBL" id="GHP06016.1"/>
    </source>
</evidence>
<accession>A0A830HFA7</accession>
<dbReference type="PANTHER" id="PTHR48070:SF6">
    <property type="entry name" value="ESTERASE OVCA2"/>
    <property type="match status" value="1"/>
</dbReference>
<keyword evidence="1" id="KW-0378">Hydrolase</keyword>
<evidence type="ECO:0000256" key="1">
    <source>
        <dbReference type="ARBA" id="ARBA00022801"/>
    </source>
</evidence>
<gene>
    <name evidence="3" type="ORF">PPROV_000476300</name>
</gene>
<dbReference type="GO" id="GO:0005737">
    <property type="term" value="C:cytoplasm"/>
    <property type="evidence" value="ECO:0007669"/>
    <property type="project" value="TreeGrafter"/>
</dbReference>
<sequence>MSSAASGGGSSPVPPHKGRLIALHGNGTSSGILKVQIATLQQHLSRAGYLLEFVDGTFTCEPSAIVKQYFPRGPFLHYAAKLNDKDQVTAESTPPGPISDLWRYENLERAATLVEEEILTRSSNVPVVGVVGFSQGANLAAYLVARASCGKGQFALQPAPSMGVLHGLGVAVLMSPIKFGWMLQPDIKSAFEAAPIDAAVAIVVVL</sequence>
<dbReference type="SUPFAM" id="SSF53474">
    <property type="entry name" value="alpha/beta-Hydrolases"/>
    <property type="match status" value="1"/>
</dbReference>
<dbReference type="PANTHER" id="PTHR48070">
    <property type="entry name" value="ESTERASE OVCA2"/>
    <property type="match status" value="1"/>
</dbReference>
<name>A0A830HFA7_9CHLO</name>
<dbReference type="OrthoDB" id="414698at2759"/>
<evidence type="ECO:0000259" key="2">
    <source>
        <dbReference type="Pfam" id="PF03959"/>
    </source>
</evidence>
<dbReference type="GO" id="GO:0005634">
    <property type="term" value="C:nucleus"/>
    <property type="evidence" value="ECO:0007669"/>
    <property type="project" value="TreeGrafter"/>
</dbReference>
<dbReference type="Gene3D" id="3.40.50.1820">
    <property type="entry name" value="alpha/beta hydrolase"/>
    <property type="match status" value="1"/>
</dbReference>
<dbReference type="GO" id="GO:0019748">
    <property type="term" value="P:secondary metabolic process"/>
    <property type="evidence" value="ECO:0007669"/>
    <property type="project" value="TreeGrafter"/>
</dbReference>